<dbReference type="Proteomes" id="UP000824065">
    <property type="component" value="Unassembled WGS sequence"/>
</dbReference>
<reference evidence="2" key="1">
    <citation type="journal article" date="2021" name="PeerJ">
        <title>Extensive microbial diversity within the chicken gut microbiome revealed by metagenomics and culture.</title>
        <authorList>
            <person name="Gilroy R."/>
            <person name="Ravi A."/>
            <person name="Getino M."/>
            <person name="Pursley I."/>
            <person name="Horton D.L."/>
            <person name="Alikhan N.F."/>
            <person name="Baker D."/>
            <person name="Gharbi K."/>
            <person name="Hall N."/>
            <person name="Watson M."/>
            <person name="Adriaenssens E.M."/>
            <person name="Foster-Nyarko E."/>
            <person name="Jarju S."/>
            <person name="Secka A."/>
            <person name="Antonio M."/>
            <person name="Oren A."/>
            <person name="Chaudhuri R.R."/>
            <person name="La Ragione R."/>
            <person name="Hildebrand F."/>
            <person name="Pallen M.J."/>
        </authorList>
    </citation>
    <scope>NUCLEOTIDE SEQUENCE</scope>
    <source>
        <strain evidence="2">ChiBcec16-3735</strain>
    </source>
</reference>
<dbReference type="EMBL" id="DXBJ01000046">
    <property type="protein sequence ID" value="HIZ58218.1"/>
    <property type="molecule type" value="Genomic_DNA"/>
</dbReference>
<protein>
    <submittedName>
        <fullName evidence="2">Uncharacterized protein</fullName>
    </submittedName>
</protein>
<gene>
    <name evidence="2" type="ORF">H9725_06525</name>
</gene>
<evidence type="ECO:0000313" key="2">
    <source>
        <dbReference type="EMBL" id="HIZ58218.1"/>
    </source>
</evidence>
<evidence type="ECO:0000256" key="1">
    <source>
        <dbReference type="SAM" id="MobiDB-lite"/>
    </source>
</evidence>
<dbReference type="AlphaFoldDB" id="A0A9D2FGT0"/>
<feature type="region of interest" description="Disordered" evidence="1">
    <location>
        <begin position="45"/>
        <end position="73"/>
    </location>
</feature>
<organism evidence="2 3">
    <name type="scientific">Candidatus Faecalibacterium gallistercoris</name>
    <dbReference type="NCBI Taxonomy" id="2838579"/>
    <lineage>
        <taxon>Bacteria</taxon>
        <taxon>Bacillati</taxon>
        <taxon>Bacillota</taxon>
        <taxon>Clostridia</taxon>
        <taxon>Eubacteriales</taxon>
        <taxon>Oscillospiraceae</taxon>
        <taxon>Faecalibacterium</taxon>
    </lineage>
</organism>
<feature type="compositionally biased region" description="Polar residues" evidence="1">
    <location>
        <begin position="64"/>
        <end position="73"/>
    </location>
</feature>
<evidence type="ECO:0000313" key="3">
    <source>
        <dbReference type="Proteomes" id="UP000824065"/>
    </source>
</evidence>
<proteinExistence type="predicted"/>
<accession>A0A9D2FGT0</accession>
<feature type="region of interest" description="Disordered" evidence="1">
    <location>
        <begin position="1"/>
        <end position="31"/>
    </location>
</feature>
<name>A0A9D2FGT0_9FIRM</name>
<sequence length="73" mass="8249">MKTPLVPYHQDHPAKKRKTKERKRELSFGDQQSLINAMRWIAELKTTAQNDADPKTECSPPADAQSTLSGEVK</sequence>
<reference evidence="2" key="2">
    <citation type="submission" date="2021-04" db="EMBL/GenBank/DDBJ databases">
        <authorList>
            <person name="Gilroy R."/>
        </authorList>
    </citation>
    <scope>NUCLEOTIDE SEQUENCE</scope>
    <source>
        <strain evidence="2">ChiBcec16-3735</strain>
    </source>
</reference>
<comment type="caution">
    <text evidence="2">The sequence shown here is derived from an EMBL/GenBank/DDBJ whole genome shotgun (WGS) entry which is preliminary data.</text>
</comment>